<feature type="transmembrane region" description="Helical" evidence="1">
    <location>
        <begin position="44"/>
        <end position="62"/>
    </location>
</feature>
<keyword evidence="1" id="KW-0472">Membrane</keyword>
<reference evidence="3" key="2">
    <citation type="submission" date="2020-09" db="EMBL/GenBank/DDBJ databases">
        <authorList>
            <person name="Sun Q."/>
            <person name="Zhou Y."/>
        </authorList>
    </citation>
    <scope>NUCLEOTIDE SEQUENCE</scope>
    <source>
        <strain evidence="3">CGMCC 1.12827</strain>
    </source>
</reference>
<dbReference type="EMBL" id="BMGC01000008">
    <property type="protein sequence ID" value="GGB28747.1"/>
    <property type="molecule type" value="Genomic_DNA"/>
</dbReference>
<dbReference type="AlphaFoldDB" id="A0A916WTM0"/>
<keyword evidence="1" id="KW-1133">Transmembrane helix</keyword>
<evidence type="ECO:0000313" key="4">
    <source>
        <dbReference type="Proteomes" id="UP000621454"/>
    </source>
</evidence>
<dbReference type="Pfam" id="PF09990">
    <property type="entry name" value="DUF2231"/>
    <property type="match status" value="1"/>
</dbReference>
<evidence type="ECO:0000259" key="2">
    <source>
        <dbReference type="Pfam" id="PF09990"/>
    </source>
</evidence>
<organism evidence="3 4">
    <name type="scientific">Gordonia jinhuaensis</name>
    <dbReference type="NCBI Taxonomy" id="1517702"/>
    <lineage>
        <taxon>Bacteria</taxon>
        <taxon>Bacillati</taxon>
        <taxon>Actinomycetota</taxon>
        <taxon>Actinomycetes</taxon>
        <taxon>Mycobacteriales</taxon>
        <taxon>Gordoniaceae</taxon>
        <taxon>Gordonia</taxon>
    </lineage>
</organism>
<dbReference type="Proteomes" id="UP000621454">
    <property type="component" value="Unassembled WGS sequence"/>
</dbReference>
<feature type="transmembrane region" description="Helical" evidence="1">
    <location>
        <begin position="96"/>
        <end position="114"/>
    </location>
</feature>
<reference evidence="3" key="1">
    <citation type="journal article" date="2014" name="Int. J. Syst. Evol. Microbiol.">
        <title>Complete genome sequence of Corynebacterium casei LMG S-19264T (=DSM 44701T), isolated from a smear-ripened cheese.</title>
        <authorList>
            <consortium name="US DOE Joint Genome Institute (JGI-PGF)"/>
            <person name="Walter F."/>
            <person name="Albersmeier A."/>
            <person name="Kalinowski J."/>
            <person name="Ruckert C."/>
        </authorList>
    </citation>
    <scope>NUCLEOTIDE SEQUENCE</scope>
    <source>
        <strain evidence="3">CGMCC 1.12827</strain>
    </source>
</reference>
<feature type="domain" description="DUF2231" evidence="2">
    <location>
        <begin position="10"/>
        <end position="154"/>
    </location>
</feature>
<dbReference type="InterPro" id="IPR019251">
    <property type="entry name" value="DUF2231_TM"/>
</dbReference>
<evidence type="ECO:0000256" key="1">
    <source>
        <dbReference type="SAM" id="Phobius"/>
    </source>
</evidence>
<protein>
    <recommendedName>
        <fullName evidence="2">DUF2231 domain-containing protein</fullName>
    </recommendedName>
</protein>
<proteinExistence type="predicted"/>
<feature type="transmembrane region" description="Helical" evidence="1">
    <location>
        <begin position="121"/>
        <end position="142"/>
    </location>
</feature>
<feature type="transmembrane region" description="Helical" evidence="1">
    <location>
        <begin position="16"/>
        <end position="37"/>
    </location>
</feature>
<evidence type="ECO:0000313" key="3">
    <source>
        <dbReference type="EMBL" id="GGB28747.1"/>
    </source>
</evidence>
<comment type="caution">
    <text evidence="3">The sequence shown here is derived from an EMBL/GenBank/DDBJ whole genome shotgun (WGS) entry which is preliminary data.</text>
</comment>
<keyword evidence="1" id="KW-0812">Transmembrane</keyword>
<name>A0A916WTM0_9ACTN</name>
<dbReference type="RefSeq" id="WP_188586080.1">
    <property type="nucleotide sequence ID" value="NZ_BMGC01000008.1"/>
</dbReference>
<keyword evidence="4" id="KW-1185">Reference proteome</keyword>
<accession>A0A916WTM0</accession>
<sequence>MSSIFGEVNGLPVHSLVVHTAVVFVPLSALLAVGFLVPRWRRVLRWPLVVLTAVATVSVYVAKESGEHLKRAMSDQIEGNVTGTVVDRHQEWGDKLFIAMIVFFVIAVLAVIISSRSQGRVLGGVAAVILVVVACVSVWLAYETGEQGAKARWNPDGSVSYTG</sequence>
<gene>
    <name evidence="3" type="ORF">GCM10011489_16210</name>
</gene>